<name>A0ABM7U0F6_9BURK</name>
<gene>
    <name evidence="1" type="ORF">PTKU64_44260</name>
</gene>
<accession>A0ABM7U0F6</accession>
<organism evidence="1 2">
    <name type="scientific">Paraburkholderia terrae</name>
    <dbReference type="NCBI Taxonomy" id="311230"/>
    <lineage>
        <taxon>Bacteria</taxon>
        <taxon>Pseudomonadati</taxon>
        <taxon>Pseudomonadota</taxon>
        <taxon>Betaproteobacteria</taxon>
        <taxon>Burkholderiales</taxon>
        <taxon>Burkholderiaceae</taxon>
        <taxon>Paraburkholderia</taxon>
    </lineage>
</organism>
<evidence type="ECO:0000313" key="1">
    <source>
        <dbReference type="EMBL" id="BCZ80751.1"/>
    </source>
</evidence>
<reference evidence="1 2" key="1">
    <citation type="journal article" date="2022" name="Front. Microbiol.">
        <title>Identification and characterization of a novel class of self-sufficient cytochrome P450 hydroxylase involved in cyclohexanecarboxylate degradation in Paraburkholderia terrae strain KU-64.</title>
        <authorList>
            <person name="Yamamoto T."/>
            <person name="Hasegawa Y."/>
            <person name="Iwaki H."/>
        </authorList>
    </citation>
    <scope>NUCLEOTIDE SEQUENCE [LARGE SCALE GENOMIC DNA]</scope>
    <source>
        <strain evidence="1 2">KU-64</strain>
    </source>
</reference>
<sequence length="108" mass="11830">MRKWRFPLPHSVIHDVEKPFDASGRNRAILIPDTESPCHGRPHCGEVDAFALDGRRRDCILAPGLGGKFEAPLEAKTRQLAFNDALSSARAGHLAADANSVVVHGWPR</sequence>
<dbReference type="EMBL" id="AP024956">
    <property type="protein sequence ID" value="BCZ80751.1"/>
    <property type="molecule type" value="Genomic_DNA"/>
</dbReference>
<dbReference type="Proteomes" id="UP001319874">
    <property type="component" value="Chromosome 2"/>
</dbReference>
<keyword evidence="2" id="KW-1185">Reference proteome</keyword>
<evidence type="ECO:0000313" key="2">
    <source>
        <dbReference type="Proteomes" id="UP001319874"/>
    </source>
</evidence>
<protein>
    <submittedName>
        <fullName evidence="1">Uncharacterized protein</fullName>
    </submittedName>
</protein>
<proteinExistence type="predicted"/>